<sequence>MMLQSTSIQLSRFKGSSDSEALSCWDSCRPLMAGWGLGAFAGVNELVEAGEKLTKDNKTINKKKLTEMAVPKQGPEN</sequence>
<organism evidence="1 2">
    <name type="scientific">Portunus trituberculatus</name>
    <name type="common">Swimming crab</name>
    <name type="synonym">Neptunus trituberculatus</name>
    <dbReference type="NCBI Taxonomy" id="210409"/>
    <lineage>
        <taxon>Eukaryota</taxon>
        <taxon>Metazoa</taxon>
        <taxon>Ecdysozoa</taxon>
        <taxon>Arthropoda</taxon>
        <taxon>Crustacea</taxon>
        <taxon>Multicrustacea</taxon>
        <taxon>Malacostraca</taxon>
        <taxon>Eumalacostraca</taxon>
        <taxon>Eucarida</taxon>
        <taxon>Decapoda</taxon>
        <taxon>Pleocyemata</taxon>
        <taxon>Brachyura</taxon>
        <taxon>Eubrachyura</taxon>
        <taxon>Portunoidea</taxon>
        <taxon>Portunidae</taxon>
        <taxon>Portuninae</taxon>
        <taxon>Portunus</taxon>
    </lineage>
</organism>
<gene>
    <name evidence="1" type="ORF">E2C01_021841</name>
</gene>
<name>A0A5B7E3U7_PORTR</name>
<proteinExistence type="predicted"/>
<dbReference type="AlphaFoldDB" id="A0A5B7E3U7"/>
<accession>A0A5B7E3U7</accession>
<evidence type="ECO:0000313" key="1">
    <source>
        <dbReference type="EMBL" id="MPC28630.1"/>
    </source>
</evidence>
<keyword evidence="2" id="KW-1185">Reference proteome</keyword>
<evidence type="ECO:0000313" key="2">
    <source>
        <dbReference type="Proteomes" id="UP000324222"/>
    </source>
</evidence>
<dbReference type="EMBL" id="VSRR010001943">
    <property type="protein sequence ID" value="MPC28630.1"/>
    <property type="molecule type" value="Genomic_DNA"/>
</dbReference>
<reference evidence="1 2" key="1">
    <citation type="submission" date="2019-05" db="EMBL/GenBank/DDBJ databases">
        <title>Another draft genome of Portunus trituberculatus and its Hox gene families provides insights of decapod evolution.</title>
        <authorList>
            <person name="Jeong J.-H."/>
            <person name="Song I."/>
            <person name="Kim S."/>
            <person name="Choi T."/>
            <person name="Kim D."/>
            <person name="Ryu S."/>
            <person name="Kim W."/>
        </authorList>
    </citation>
    <scope>NUCLEOTIDE SEQUENCE [LARGE SCALE GENOMIC DNA]</scope>
    <source>
        <tissue evidence="1">Muscle</tissue>
    </source>
</reference>
<protein>
    <submittedName>
        <fullName evidence="1">Uncharacterized protein</fullName>
    </submittedName>
</protein>
<dbReference type="Proteomes" id="UP000324222">
    <property type="component" value="Unassembled WGS sequence"/>
</dbReference>
<comment type="caution">
    <text evidence="1">The sequence shown here is derived from an EMBL/GenBank/DDBJ whole genome shotgun (WGS) entry which is preliminary data.</text>
</comment>